<dbReference type="Proteomes" id="UP001162992">
    <property type="component" value="Chromosome 2"/>
</dbReference>
<proteinExistence type="predicted"/>
<sequence length="194" mass="21235">MAHRLLARPLLPSSPSTPTQHLLLASFSSIAWFSPSSSPAFGSALLKGLRSRRASGPRNSSVASLGSEASVREGFAVADAVGNARTEGADETQDQKHKDGRRLLVLYSKPGCCLCDELKQRLHTVFLMGGDTNLSDVHLEVRDITTNSEWEKAFQYEIPVLAWVKDNNSEEILPRFSPRLGLEQLQKKLGAALH</sequence>
<comment type="caution">
    <text evidence="1">The sequence shown here is derived from an EMBL/GenBank/DDBJ whole genome shotgun (WGS) entry which is preliminary data.</text>
</comment>
<keyword evidence="2" id="KW-1185">Reference proteome</keyword>
<gene>
    <name evidence="1" type="ORF">O6H91_02G105600</name>
</gene>
<evidence type="ECO:0000313" key="1">
    <source>
        <dbReference type="EMBL" id="KAJ7566488.1"/>
    </source>
</evidence>
<reference evidence="2" key="1">
    <citation type="journal article" date="2024" name="Proc. Natl. Acad. Sci. U.S.A.">
        <title>Extraordinary preservation of gene collinearity over three hundred million years revealed in homosporous lycophytes.</title>
        <authorList>
            <person name="Li C."/>
            <person name="Wickell D."/>
            <person name="Kuo L.Y."/>
            <person name="Chen X."/>
            <person name="Nie B."/>
            <person name="Liao X."/>
            <person name="Peng D."/>
            <person name="Ji J."/>
            <person name="Jenkins J."/>
            <person name="Williams M."/>
            <person name="Shu S."/>
            <person name="Plott C."/>
            <person name="Barry K."/>
            <person name="Rajasekar S."/>
            <person name="Grimwood J."/>
            <person name="Han X."/>
            <person name="Sun S."/>
            <person name="Hou Z."/>
            <person name="He W."/>
            <person name="Dai G."/>
            <person name="Sun C."/>
            <person name="Schmutz J."/>
            <person name="Leebens-Mack J.H."/>
            <person name="Li F.W."/>
            <person name="Wang L."/>
        </authorList>
    </citation>
    <scope>NUCLEOTIDE SEQUENCE [LARGE SCALE GENOMIC DNA]</scope>
    <source>
        <strain evidence="2">cv. PW_Plant_1</strain>
    </source>
</reference>
<organism evidence="1 2">
    <name type="scientific">Diphasiastrum complanatum</name>
    <name type="common">Issler's clubmoss</name>
    <name type="synonym">Lycopodium complanatum</name>
    <dbReference type="NCBI Taxonomy" id="34168"/>
    <lineage>
        <taxon>Eukaryota</taxon>
        <taxon>Viridiplantae</taxon>
        <taxon>Streptophyta</taxon>
        <taxon>Embryophyta</taxon>
        <taxon>Tracheophyta</taxon>
        <taxon>Lycopodiopsida</taxon>
        <taxon>Lycopodiales</taxon>
        <taxon>Lycopodiaceae</taxon>
        <taxon>Lycopodioideae</taxon>
        <taxon>Diphasiastrum</taxon>
    </lineage>
</organism>
<protein>
    <submittedName>
        <fullName evidence="1">Uncharacterized protein</fullName>
    </submittedName>
</protein>
<accession>A0ACC2EIR5</accession>
<evidence type="ECO:0000313" key="2">
    <source>
        <dbReference type="Proteomes" id="UP001162992"/>
    </source>
</evidence>
<dbReference type="EMBL" id="CM055093">
    <property type="protein sequence ID" value="KAJ7566488.1"/>
    <property type="molecule type" value="Genomic_DNA"/>
</dbReference>
<name>A0ACC2EIR5_DIPCM</name>